<accession>A0A9X6VD60</accession>
<reference evidence="1 2" key="1">
    <citation type="submission" date="2017-09" db="EMBL/GenBank/DDBJ databases">
        <title>Large-scale bioinformatics analysis of Bacillus genomes uncovers conserved roles of natural products in bacterial physiology.</title>
        <authorList>
            <consortium name="Agbiome Team Llc"/>
            <person name="Bleich R.M."/>
            <person name="Kirk G.J."/>
            <person name="Santa Maria K.C."/>
            <person name="Allen S.E."/>
            <person name="Farag S."/>
            <person name="Shank E.A."/>
            <person name="Bowers A."/>
        </authorList>
    </citation>
    <scope>NUCLEOTIDE SEQUENCE [LARGE SCALE GENOMIC DNA]</scope>
    <source>
        <strain evidence="1 2">AFS015413</strain>
    </source>
</reference>
<evidence type="ECO:0000313" key="2">
    <source>
        <dbReference type="Proteomes" id="UP000220397"/>
    </source>
</evidence>
<dbReference type="Proteomes" id="UP000220397">
    <property type="component" value="Unassembled WGS sequence"/>
</dbReference>
<protein>
    <submittedName>
        <fullName evidence="1">Uncharacterized protein</fullName>
    </submittedName>
</protein>
<proteinExistence type="predicted"/>
<dbReference type="EMBL" id="NTUS01000024">
    <property type="protein sequence ID" value="PFB08300.1"/>
    <property type="molecule type" value="Genomic_DNA"/>
</dbReference>
<evidence type="ECO:0000313" key="1">
    <source>
        <dbReference type="EMBL" id="PFB08300.1"/>
    </source>
</evidence>
<name>A0A9X6VD60_BACTU</name>
<dbReference type="AlphaFoldDB" id="A0A9X6VD60"/>
<organism evidence="1 2">
    <name type="scientific">Bacillus thuringiensis</name>
    <dbReference type="NCBI Taxonomy" id="1428"/>
    <lineage>
        <taxon>Bacteria</taxon>
        <taxon>Bacillati</taxon>
        <taxon>Bacillota</taxon>
        <taxon>Bacilli</taxon>
        <taxon>Bacillales</taxon>
        <taxon>Bacillaceae</taxon>
        <taxon>Bacillus</taxon>
        <taxon>Bacillus cereus group</taxon>
    </lineage>
</organism>
<comment type="caution">
    <text evidence="1">The sequence shown here is derived from an EMBL/GenBank/DDBJ whole genome shotgun (WGS) entry which is preliminary data.</text>
</comment>
<gene>
    <name evidence="1" type="ORF">CN398_08435</name>
</gene>
<sequence>MDEACKEARKIYAEIEEALVEKHLLDDRELGSNNPTLRSVILAVLNMVENGQEATGVTTYRHDQMEEGPDYSIVIRFQRRKRLRKQKDSF</sequence>
<dbReference type="RefSeq" id="WP_042597806.1">
    <property type="nucleotide sequence ID" value="NZ_JABWHT010000004.1"/>
</dbReference>